<protein>
    <submittedName>
        <fullName evidence="3">Nucleotide-binding universal stress UspA family protein</fullName>
    </submittedName>
</protein>
<dbReference type="PRINTS" id="PR01438">
    <property type="entry name" value="UNVRSLSTRESS"/>
</dbReference>
<reference evidence="3 4" key="1">
    <citation type="submission" date="2018-08" db="EMBL/GenBank/DDBJ databases">
        <title>Genomic Encyclopedia of Type Strains, Phase IV (KMG-IV): sequencing the most valuable type-strain genomes for metagenomic binning, comparative biology and taxonomic classification.</title>
        <authorList>
            <person name="Goeker M."/>
        </authorList>
    </citation>
    <scope>NUCLEOTIDE SEQUENCE [LARGE SCALE GENOMIC DNA]</scope>
    <source>
        <strain evidence="3 4">DSM 18841</strain>
    </source>
</reference>
<dbReference type="SUPFAM" id="SSF52402">
    <property type="entry name" value="Adenine nucleotide alpha hydrolases-like"/>
    <property type="match status" value="1"/>
</dbReference>
<evidence type="ECO:0000256" key="1">
    <source>
        <dbReference type="ARBA" id="ARBA00008791"/>
    </source>
</evidence>
<dbReference type="AlphaFoldDB" id="A0A3E0I948"/>
<dbReference type="EMBL" id="QUNS01000002">
    <property type="protein sequence ID" value="REH54675.1"/>
    <property type="molecule type" value="Genomic_DNA"/>
</dbReference>
<accession>A0A3E0I948</accession>
<keyword evidence="4" id="KW-1185">Reference proteome</keyword>
<organism evidence="3 4">
    <name type="scientific">Tenacibaculum gallaicum</name>
    <dbReference type="NCBI Taxonomy" id="561505"/>
    <lineage>
        <taxon>Bacteria</taxon>
        <taxon>Pseudomonadati</taxon>
        <taxon>Bacteroidota</taxon>
        <taxon>Flavobacteriia</taxon>
        <taxon>Flavobacteriales</taxon>
        <taxon>Flavobacteriaceae</taxon>
        <taxon>Tenacibaculum</taxon>
    </lineage>
</organism>
<comment type="caution">
    <text evidence="3">The sequence shown here is derived from an EMBL/GenBank/DDBJ whole genome shotgun (WGS) entry which is preliminary data.</text>
</comment>
<sequence length="277" mass="32335">MKNILIPYNFSEVAINALNYTKQLFKDVEATIYLLDVYISQPSELLSDEENEKWFNEMDNEIEDELKYLIDVLRREDTSFKYDYIVASNSLTKAVTNTIKEKDIDVVITGTKGAKSLTEIFIGTNTMKIINAVNECPILVVPMNYKYKALHQIVFSTNYKRTFTVRELQFLVNLTTIKKSLIEVVNLSEESFLSENQQRNKVKLRELLQELNVVYKKLDWKDSETLTLENHIEETESELLVLINHKYNFFNRLLDENVIKKSAFNSKIPLLILPEIV</sequence>
<dbReference type="Pfam" id="PF00582">
    <property type="entry name" value="Usp"/>
    <property type="match status" value="1"/>
</dbReference>
<dbReference type="InterPro" id="IPR006015">
    <property type="entry name" value="Universal_stress_UspA"/>
</dbReference>
<dbReference type="RefSeq" id="WP_115900323.1">
    <property type="nucleotide sequence ID" value="NZ_QUNS01000002.1"/>
</dbReference>
<evidence type="ECO:0000313" key="4">
    <source>
        <dbReference type="Proteomes" id="UP000256884"/>
    </source>
</evidence>
<comment type="similarity">
    <text evidence="1">Belongs to the universal stress protein A family.</text>
</comment>
<gene>
    <name evidence="3" type="ORF">C7448_102198</name>
</gene>
<dbReference type="PANTHER" id="PTHR46268">
    <property type="entry name" value="STRESS RESPONSE PROTEIN NHAX"/>
    <property type="match status" value="1"/>
</dbReference>
<evidence type="ECO:0000259" key="2">
    <source>
        <dbReference type="Pfam" id="PF00582"/>
    </source>
</evidence>
<name>A0A3E0I948_9FLAO</name>
<dbReference type="CDD" id="cd00293">
    <property type="entry name" value="USP-like"/>
    <property type="match status" value="1"/>
</dbReference>
<proteinExistence type="inferred from homology"/>
<dbReference type="Proteomes" id="UP000256884">
    <property type="component" value="Unassembled WGS sequence"/>
</dbReference>
<dbReference type="InterPro" id="IPR006016">
    <property type="entry name" value="UspA"/>
</dbReference>
<dbReference type="PANTHER" id="PTHR46268:SF6">
    <property type="entry name" value="UNIVERSAL STRESS PROTEIN UP12"/>
    <property type="match status" value="1"/>
</dbReference>
<evidence type="ECO:0000313" key="3">
    <source>
        <dbReference type="EMBL" id="REH54675.1"/>
    </source>
</evidence>
<feature type="domain" description="UspA" evidence="2">
    <location>
        <begin position="1"/>
        <end position="142"/>
    </location>
</feature>
<dbReference type="OrthoDB" id="9788959at2"/>
<dbReference type="Gene3D" id="3.40.50.12370">
    <property type="match status" value="1"/>
</dbReference>